<reference evidence="1 2" key="1">
    <citation type="submission" date="2021-03" db="EMBL/GenBank/DDBJ databases">
        <title>Enterococcal diversity collection.</title>
        <authorList>
            <person name="Gilmore M.S."/>
            <person name="Schwartzman J."/>
            <person name="Van Tyne D."/>
            <person name="Martin M."/>
            <person name="Earl A.M."/>
            <person name="Manson A.L."/>
            <person name="Straub T."/>
            <person name="Salamzade R."/>
            <person name="Saavedra J."/>
            <person name="Lebreton F."/>
            <person name="Prichula J."/>
            <person name="Schaufler K."/>
            <person name="Gaca A."/>
            <person name="Sgardioli B."/>
            <person name="Wagenaar J."/>
            <person name="Strong T."/>
        </authorList>
    </citation>
    <scope>NUCLEOTIDE SEQUENCE [LARGE SCALE GENOMIC DNA]</scope>
    <source>
        <strain evidence="1 2">MJM12</strain>
    </source>
</reference>
<dbReference type="RefSeq" id="WP_206902147.1">
    <property type="nucleotide sequence ID" value="NZ_JAFLVT010000001.1"/>
</dbReference>
<gene>
    <name evidence="1" type="ORF">JZO76_00120</name>
</gene>
<sequence>MKNELTNLEWIALTRYLQGTLYLGGSNLNRQQLIEAFKVAKEKVIHVGLELM</sequence>
<protein>
    <submittedName>
        <fullName evidence="1">Uncharacterized protein</fullName>
    </submittedName>
</protein>
<name>A0ABS3H5N6_9ENTE</name>
<dbReference type="EMBL" id="JAFLVT010000001">
    <property type="protein sequence ID" value="MBO0447933.1"/>
    <property type="molecule type" value="Genomic_DNA"/>
</dbReference>
<accession>A0ABS3H5N6</accession>
<dbReference type="Proteomes" id="UP000664256">
    <property type="component" value="Unassembled WGS sequence"/>
</dbReference>
<proteinExistence type="predicted"/>
<evidence type="ECO:0000313" key="2">
    <source>
        <dbReference type="Proteomes" id="UP000664256"/>
    </source>
</evidence>
<organism evidence="1 2">
    <name type="scientific">Candidatus Enterococcus myersii</name>
    <dbReference type="NCBI Taxonomy" id="2815322"/>
    <lineage>
        <taxon>Bacteria</taxon>
        <taxon>Bacillati</taxon>
        <taxon>Bacillota</taxon>
        <taxon>Bacilli</taxon>
        <taxon>Lactobacillales</taxon>
        <taxon>Enterococcaceae</taxon>
        <taxon>Enterococcus</taxon>
    </lineage>
</organism>
<comment type="caution">
    <text evidence="1">The sequence shown here is derived from an EMBL/GenBank/DDBJ whole genome shotgun (WGS) entry which is preliminary data.</text>
</comment>
<evidence type="ECO:0000313" key="1">
    <source>
        <dbReference type="EMBL" id="MBO0447933.1"/>
    </source>
</evidence>
<keyword evidence="2" id="KW-1185">Reference proteome</keyword>